<dbReference type="OrthoDB" id="9798438at2"/>
<dbReference type="EMBL" id="CP027860">
    <property type="protein sequence ID" value="AVP98145.1"/>
    <property type="molecule type" value="Genomic_DNA"/>
</dbReference>
<proteinExistence type="predicted"/>
<keyword evidence="3" id="KW-1185">Reference proteome</keyword>
<name>A0A2P1PTG9_9GAMM</name>
<sequence length="309" mass="34147">MTTWQRSLRVLVLLFWSSAAAGTFAAEPDQSVVGAPNLVGMLRDSAIAEVSGMTISQRHPNLLWAVNDSDHPAALEALDRHGGHLGTVDVLGAHNIDWEDLQSFQRHQVPHLLIADTGDNGGLRSEISIYVVVEPNPDDRTVPLSQHFRIRFGDGPHDVEAVFLDTNKDTLYLIGKRQRPAGLYAVPLNFEKPPKRRITARKVGTFATIPGATPEEIERLPRYARYFGQATGAVADPNGSFVVVLTYKDAFLFERHFGQSWLEALRQPPKPFGLPFMPQAEAIAFDPGMEEFLITTENLPAPILSVKLP</sequence>
<dbReference type="KEGG" id="xba:C7S18_13500"/>
<evidence type="ECO:0000256" key="1">
    <source>
        <dbReference type="SAM" id="SignalP"/>
    </source>
</evidence>
<reference evidence="2 3" key="1">
    <citation type="submission" date="2018-03" db="EMBL/GenBank/DDBJ databases">
        <title>Ahniella affigens gen. nov., sp. nov., a gammaproteobacterium isolated from sandy soil near a stream.</title>
        <authorList>
            <person name="Ko Y."/>
            <person name="Kim J.-H."/>
        </authorList>
    </citation>
    <scope>NUCLEOTIDE SEQUENCE [LARGE SCALE GENOMIC DNA]</scope>
    <source>
        <strain evidence="2 3">D13</strain>
    </source>
</reference>
<reference evidence="2 3" key="2">
    <citation type="submission" date="2018-03" db="EMBL/GenBank/DDBJ databases">
        <authorList>
            <person name="Keele B.F."/>
        </authorList>
    </citation>
    <scope>NUCLEOTIDE SEQUENCE [LARGE SCALE GENOMIC DNA]</scope>
    <source>
        <strain evidence="2 3">D13</strain>
    </source>
</reference>
<dbReference type="RefSeq" id="WP_106892065.1">
    <property type="nucleotide sequence ID" value="NZ_CP027860.1"/>
</dbReference>
<accession>A0A2P1PTG9</accession>
<gene>
    <name evidence="2" type="ORF">C7S18_13500</name>
</gene>
<feature type="chain" id="PRO_5015164896" description="Phytase-like domain-containing protein" evidence="1">
    <location>
        <begin position="26"/>
        <end position="309"/>
    </location>
</feature>
<evidence type="ECO:0000313" key="3">
    <source>
        <dbReference type="Proteomes" id="UP000241074"/>
    </source>
</evidence>
<dbReference type="AlphaFoldDB" id="A0A2P1PTG9"/>
<protein>
    <recommendedName>
        <fullName evidence="4">Phytase-like domain-containing protein</fullName>
    </recommendedName>
</protein>
<keyword evidence="1" id="KW-0732">Signal</keyword>
<evidence type="ECO:0000313" key="2">
    <source>
        <dbReference type="EMBL" id="AVP98145.1"/>
    </source>
</evidence>
<evidence type="ECO:0008006" key="4">
    <source>
        <dbReference type="Google" id="ProtNLM"/>
    </source>
</evidence>
<organism evidence="2 3">
    <name type="scientific">Ahniella affigens</name>
    <dbReference type="NCBI Taxonomy" id="2021234"/>
    <lineage>
        <taxon>Bacteria</taxon>
        <taxon>Pseudomonadati</taxon>
        <taxon>Pseudomonadota</taxon>
        <taxon>Gammaproteobacteria</taxon>
        <taxon>Lysobacterales</taxon>
        <taxon>Rhodanobacteraceae</taxon>
        <taxon>Ahniella</taxon>
    </lineage>
</organism>
<dbReference type="Proteomes" id="UP000241074">
    <property type="component" value="Chromosome"/>
</dbReference>
<feature type="signal peptide" evidence="1">
    <location>
        <begin position="1"/>
        <end position="25"/>
    </location>
</feature>